<sequence length="806" mass="90261">MAMGTYSREYKRAVMRNTAAGGNLQNSLDSLEDQKKRLVRSFEEKKLNLTERKCALPKLFSSLGQIGGKERSKRSPLTKQLSDSSALVESRERRLKELSSSKNDVVNFNKQNHQISNTAAEQDSTLLPPAIGSTSRPRLFVERRRHSENLPSETPKPPLVSTLLLPAKITESEEEQEAYGSDPEQGTFKTKLRVPAPYTSLGTQLPLSPLLQRKASQLSKLQLAPLDAATERQSVSLLASPRFQRRRAESWDQGKELDDAELSREGQKLRSMKLNCEEIESSKQNDAISSGKIKKAIEINSIYDEDLRKDLSTLQKERKHFMQSLSKKKLDFIRKCKLPSIHQTCSATWPDNAAIQKKVAEFCLGSSSNFTTQRNAGSPAPLVRPRSQPSSNEMGKLNYRSRSIISEKDFALEESDTLHQEDDNRFPSADQGATNAIKARNDSGSTSFKIPSPGIGLPATRSSMLSRLSNSNDLAQSHSLPNSPTVPRRRAFTLDSSLGKSQGYDLKIALGRLQSTPATKQGRRCRTETCPVDLEDVGRLSPRAPTSPQISPRRLRAFQPLGADQSQRSPQEGLFLLPKLDTRGSLSSMLDDNGKERAKRRVLSLAADNTTREALDLQNLSPKTEKKLRNFLNSENGGLTGFSSKQDGLEDRVEDGKGPKRPEAEEEECTWNSDNDDDDDETIGNNVAGQKKIHSLEEIKHTRYLRMKSPVHWLPKMGNMPKPLLSSSIIVGHTKVGFKSISERQGDKEENKNSEQSKCYDEMENMEWKGIDEQSKLEPKEKENNNNNETYRDDPEVKENSFIGCY</sequence>
<name>A0A2B4RWZ6_STYPI</name>
<feature type="compositionally biased region" description="Low complexity" evidence="1">
    <location>
        <begin position="461"/>
        <end position="472"/>
    </location>
</feature>
<feature type="compositionally biased region" description="Polar residues" evidence="1">
    <location>
        <begin position="77"/>
        <end position="87"/>
    </location>
</feature>
<gene>
    <name evidence="2" type="ORF">AWC38_SpisGene13340</name>
</gene>
<feature type="region of interest" description="Disordered" evidence="1">
    <location>
        <begin position="171"/>
        <end position="190"/>
    </location>
</feature>
<feature type="compositionally biased region" description="Polar residues" evidence="1">
    <location>
        <begin position="632"/>
        <end position="646"/>
    </location>
</feature>
<dbReference type="EMBL" id="LSMT01000249">
    <property type="protein sequence ID" value="PFX22141.1"/>
    <property type="molecule type" value="Genomic_DNA"/>
</dbReference>
<evidence type="ECO:0000256" key="1">
    <source>
        <dbReference type="SAM" id="MobiDB-lite"/>
    </source>
</evidence>
<dbReference type="OrthoDB" id="6000096at2759"/>
<feature type="region of interest" description="Disordered" evidence="1">
    <location>
        <begin position="66"/>
        <end position="88"/>
    </location>
</feature>
<dbReference type="AlphaFoldDB" id="A0A2B4RWZ6"/>
<keyword evidence="3" id="KW-1185">Reference proteome</keyword>
<protein>
    <submittedName>
        <fullName evidence="2">Uncharacterized protein</fullName>
    </submittedName>
</protein>
<dbReference type="Proteomes" id="UP000225706">
    <property type="component" value="Unassembled WGS sequence"/>
</dbReference>
<comment type="caution">
    <text evidence="2">The sequence shown here is derived from an EMBL/GenBank/DDBJ whole genome shotgun (WGS) entry which is preliminary data.</text>
</comment>
<feature type="region of interest" description="Disordered" evidence="1">
    <location>
        <begin position="740"/>
        <end position="806"/>
    </location>
</feature>
<feature type="compositionally biased region" description="Basic and acidic residues" evidence="1">
    <location>
        <begin position="647"/>
        <end position="663"/>
    </location>
</feature>
<reference evidence="3" key="1">
    <citation type="journal article" date="2017" name="bioRxiv">
        <title>Comparative analysis of the genomes of Stylophora pistillata and Acropora digitifera provides evidence for extensive differences between species of corals.</title>
        <authorList>
            <person name="Voolstra C.R."/>
            <person name="Li Y."/>
            <person name="Liew Y.J."/>
            <person name="Baumgarten S."/>
            <person name="Zoccola D."/>
            <person name="Flot J.-F."/>
            <person name="Tambutte S."/>
            <person name="Allemand D."/>
            <person name="Aranda M."/>
        </authorList>
    </citation>
    <scope>NUCLEOTIDE SEQUENCE [LARGE SCALE GENOMIC DNA]</scope>
</reference>
<feature type="region of interest" description="Disordered" evidence="1">
    <location>
        <begin position="372"/>
        <end position="397"/>
    </location>
</feature>
<feature type="region of interest" description="Disordered" evidence="1">
    <location>
        <begin position="632"/>
        <end position="689"/>
    </location>
</feature>
<feature type="compositionally biased region" description="Acidic residues" evidence="1">
    <location>
        <begin position="664"/>
        <end position="682"/>
    </location>
</feature>
<accession>A0A2B4RWZ6</accession>
<feature type="compositionally biased region" description="Basic and acidic residues" evidence="1">
    <location>
        <begin position="741"/>
        <end position="799"/>
    </location>
</feature>
<organism evidence="2 3">
    <name type="scientific">Stylophora pistillata</name>
    <name type="common">Smooth cauliflower coral</name>
    <dbReference type="NCBI Taxonomy" id="50429"/>
    <lineage>
        <taxon>Eukaryota</taxon>
        <taxon>Metazoa</taxon>
        <taxon>Cnidaria</taxon>
        <taxon>Anthozoa</taxon>
        <taxon>Hexacorallia</taxon>
        <taxon>Scleractinia</taxon>
        <taxon>Astrocoeniina</taxon>
        <taxon>Pocilloporidae</taxon>
        <taxon>Stylophora</taxon>
    </lineage>
</organism>
<evidence type="ECO:0000313" key="3">
    <source>
        <dbReference type="Proteomes" id="UP000225706"/>
    </source>
</evidence>
<proteinExistence type="predicted"/>
<evidence type="ECO:0000313" key="2">
    <source>
        <dbReference type="EMBL" id="PFX22141.1"/>
    </source>
</evidence>
<feature type="region of interest" description="Disordered" evidence="1">
    <location>
        <begin position="438"/>
        <end position="489"/>
    </location>
</feature>
<feature type="compositionally biased region" description="Polar residues" evidence="1">
    <location>
        <begin position="473"/>
        <end position="485"/>
    </location>
</feature>